<dbReference type="EMBL" id="JACJST010000018">
    <property type="protein sequence ID" value="MBD2569860.1"/>
    <property type="molecule type" value="Genomic_DNA"/>
</dbReference>
<organism evidence="1 2">
    <name type="scientific">Anabaena lutea FACHB-196</name>
    <dbReference type="NCBI Taxonomy" id="2692881"/>
    <lineage>
        <taxon>Bacteria</taxon>
        <taxon>Bacillati</taxon>
        <taxon>Cyanobacteriota</taxon>
        <taxon>Cyanophyceae</taxon>
        <taxon>Nostocales</taxon>
        <taxon>Nostocaceae</taxon>
        <taxon>Anabaena</taxon>
    </lineage>
</organism>
<dbReference type="RefSeq" id="WP_190717046.1">
    <property type="nucleotide sequence ID" value="NZ_JACJST010000018.1"/>
</dbReference>
<sequence>MTTVAIIPTSNASGERYYRAIAGDKQSVGKTADQALDALTTQLGEVEFRALLIIDNFRPDQFFTNEQKQRLSELMSMWRTARDQGQTLPSEIQIELDNLVNAELNAATARTASLAQQKFSYLLFPQLSKK</sequence>
<evidence type="ECO:0000313" key="2">
    <source>
        <dbReference type="Proteomes" id="UP000640531"/>
    </source>
</evidence>
<evidence type="ECO:0000313" key="1">
    <source>
        <dbReference type="EMBL" id="MBD2569860.1"/>
    </source>
</evidence>
<protein>
    <submittedName>
        <fullName evidence="1">Uncharacterized protein</fullName>
    </submittedName>
</protein>
<name>A0ABR8FM07_9NOST</name>
<gene>
    <name evidence="1" type="ORF">H6G59_18555</name>
</gene>
<dbReference type="Proteomes" id="UP000640531">
    <property type="component" value="Unassembled WGS sequence"/>
</dbReference>
<accession>A0ABR8FM07</accession>
<proteinExistence type="predicted"/>
<keyword evidence="2" id="KW-1185">Reference proteome</keyword>
<comment type="caution">
    <text evidence="1">The sequence shown here is derived from an EMBL/GenBank/DDBJ whole genome shotgun (WGS) entry which is preliminary data.</text>
</comment>
<reference evidence="1 2" key="1">
    <citation type="journal article" date="2020" name="ISME J.">
        <title>Comparative genomics reveals insights into cyanobacterial evolution and habitat adaptation.</title>
        <authorList>
            <person name="Chen M.Y."/>
            <person name="Teng W.K."/>
            <person name="Zhao L."/>
            <person name="Hu C.X."/>
            <person name="Zhou Y.K."/>
            <person name="Han B.P."/>
            <person name="Song L.R."/>
            <person name="Shu W.S."/>
        </authorList>
    </citation>
    <scope>NUCLEOTIDE SEQUENCE [LARGE SCALE GENOMIC DNA]</scope>
    <source>
        <strain evidence="1 2">FACHB-196</strain>
    </source>
</reference>